<dbReference type="OrthoDB" id="5371740at2759"/>
<dbReference type="Pfam" id="PF00106">
    <property type="entry name" value="adh_short"/>
    <property type="match status" value="1"/>
</dbReference>
<proteinExistence type="inferred from homology"/>
<dbReference type="PANTHER" id="PTHR43180">
    <property type="entry name" value="3-OXOACYL-(ACYL-CARRIER-PROTEIN) REDUCTASE (AFU_ORTHOLOGUE AFUA_6G11210)"/>
    <property type="match status" value="1"/>
</dbReference>
<dbReference type="InterPro" id="IPR036291">
    <property type="entry name" value="NAD(P)-bd_dom_sf"/>
</dbReference>
<reference evidence="3" key="1">
    <citation type="submission" date="2022-07" db="EMBL/GenBank/DDBJ databases">
        <title>Genome Sequence of Agrocybe chaxingu.</title>
        <authorList>
            <person name="Buettner E."/>
        </authorList>
    </citation>
    <scope>NUCLEOTIDE SEQUENCE</scope>
    <source>
        <strain evidence="3">MP-N11</strain>
    </source>
</reference>
<name>A0A9W8JTK9_9AGAR</name>
<dbReference type="AlphaFoldDB" id="A0A9W8JTK9"/>
<organism evidence="3 4">
    <name type="scientific">Agrocybe chaxingu</name>
    <dbReference type="NCBI Taxonomy" id="84603"/>
    <lineage>
        <taxon>Eukaryota</taxon>
        <taxon>Fungi</taxon>
        <taxon>Dikarya</taxon>
        <taxon>Basidiomycota</taxon>
        <taxon>Agaricomycotina</taxon>
        <taxon>Agaricomycetes</taxon>
        <taxon>Agaricomycetidae</taxon>
        <taxon>Agaricales</taxon>
        <taxon>Agaricineae</taxon>
        <taxon>Strophariaceae</taxon>
        <taxon>Agrocybe</taxon>
    </lineage>
</organism>
<evidence type="ECO:0000313" key="3">
    <source>
        <dbReference type="EMBL" id="KAJ3504426.1"/>
    </source>
</evidence>
<sequence>MHPTEPEMSRIPDDKLTEYSHRVKGKVLVITGAAAGIGRQTALLFASYGAKVVIGDLNPDAAQAVVDEIEKAGGTAASIKCNVVKFEEQVDMFEFAIKKYGSVDIVVPNAGITETAKFMTPVLENGRPKQPKTTTLDVNLTGVLWTAHLAVHYLFINKQPSDDLKSLIFIGTPSSD</sequence>
<protein>
    <recommendedName>
        <fullName evidence="5">Alcohol dehydrogenase</fullName>
    </recommendedName>
</protein>
<dbReference type="Proteomes" id="UP001148786">
    <property type="component" value="Unassembled WGS sequence"/>
</dbReference>
<dbReference type="PANTHER" id="PTHR43180:SF33">
    <property type="entry name" value="15-HYDROXYPROSTAGLANDIN DEHYDROGENASE [NAD(+)]-LIKE"/>
    <property type="match status" value="1"/>
</dbReference>
<dbReference type="EMBL" id="JANKHO010001012">
    <property type="protein sequence ID" value="KAJ3504426.1"/>
    <property type="molecule type" value="Genomic_DNA"/>
</dbReference>
<comment type="caution">
    <text evidence="3">The sequence shown here is derived from an EMBL/GenBank/DDBJ whole genome shotgun (WGS) entry which is preliminary data.</text>
</comment>
<comment type="similarity">
    <text evidence="1">Belongs to the short-chain dehydrogenases/reductases (SDR) family.</text>
</comment>
<evidence type="ECO:0000256" key="1">
    <source>
        <dbReference type="ARBA" id="ARBA00006484"/>
    </source>
</evidence>
<evidence type="ECO:0000313" key="4">
    <source>
        <dbReference type="Proteomes" id="UP001148786"/>
    </source>
</evidence>
<keyword evidence="2" id="KW-0560">Oxidoreductase</keyword>
<dbReference type="PRINTS" id="PR00081">
    <property type="entry name" value="GDHRDH"/>
</dbReference>
<dbReference type="Gene3D" id="3.40.50.720">
    <property type="entry name" value="NAD(P)-binding Rossmann-like Domain"/>
    <property type="match status" value="1"/>
</dbReference>
<accession>A0A9W8JTK9</accession>
<dbReference type="InterPro" id="IPR002347">
    <property type="entry name" value="SDR_fam"/>
</dbReference>
<evidence type="ECO:0000256" key="2">
    <source>
        <dbReference type="ARBA" id="ARBA00023002"/>
    </source>
</evidence>
<dbReference type="SUPFAM" id="SSF51735">
    <property type="entry name" value="NAD(P)-binding Rossmann-fold domains"/>
    <property type="match status" value="1"/>
</dbReference>
<evidence type="ECO:0008006" key="5">
    <source>
        <dbReference type="Google" id="ProtNLM"/>
    </source>
</evidence>
<gene>
    <name evidence="3" type="ORF">NLJ89_g7937</name>
</gene>
<dbReference type="GO" id="GO:0016491">
    <property type="term" value="F:oxidoreductase activity"/>
    <property type="evidence" value="ECO:0007669"/>
    <property type="project" value="UniProtKB-KW"/>
</dbReference>
<keyword evidence="4" id="KW-1185">Reference proteome</keyword>